<gene>
    <name evidence="1" type="ORF">BGCPKDLD_3707</name>
</gene>
<dbReference type="InterPro" id="IPR011049">
    <property type="entry name" value="Serralysin-like_metalloprot_C"/>
</dbReference>
<sequence>MFYPHISFSAALSGGSNGSFKITTRLNTTNYEDGQYWKFENGHLSESGKGLYSASFERNYYDDDGYLIRNTSGDANNVATSTYERDGSYSKYFSQQSNISYSLSVNIDGSGIETWTDTYESPPEIRTQVYAPGTFSVTPQTPHAAVFNTATYQLDSSSRIVKMHLPEDDGGFLDVRYDYSGAKAAERHLLSDANGELVEETRYDSNGHLYFELDFNSDGSRTTTHYKSGSYIPSSDNTIFEDGSSIAHEYGPGGKVTSTTNVSVDGTKTKIFDKPDGLYTNTYKDGALALTEILKSNGSKTAVAFQKGITVADTDANDLFTSFGHDTFVFSGGGNDTIRNFHATGELSDVIKLIGINPEHVSLSMQGQNTVIDVGDDASITLVGAKFADVIDNILFA</sequence>
<evidence type="ECO:0000313" key="1">
    <source>
        <dbReference type="EMBL" id="GJE77106.1"/>
    </source>
</evidence>
<dbReference type="Proteomes" id="UP001055093">
    <property type="component" value="Unassembled WGS sequence"/>
</dbReference>
<reference evidence="1" key="1">
    <citation type="journal article" date="2021" name="Front. Microbiol.">
        <title>Comprehensive Comparative Genomics and Phenotyping of Methylobacterium Species.</title>
        <authorList>
            <person name="Alessa O."/>
            <person name="Ogura Y."/>
            <person name="Fujitani Y."/>
            <person name="Takami H."/>
            <person name="Hayashi T."/>
            <person name="Sahin N."/>
            <person name="Tani A."/>
        </authorList>
    </citation>
    <scope>NUCLEOTIDE SEQUENCE</scope>
    <source>
        <strain evidence="1">DSM 14458</strain>
    </source>
</reference>
<dbReference type="RefSeq" id="WP_238308290.1">
    <property type="nucleotide sequence ID" value="NZ_BPRE01000012.1"/>
</dbReference>
<proteinExistence type="predicted"/>
<evidence type="ECO:0000313" key="2">
    <source>
        <dbReference type="Proteomes" id="UP001055093"/>
    </source>
</evidence>
<name>A0ABQ4UY38_9HYPH</name>
<keyword evidence="2" id="KW-1185">Reference proteome</keyword>
<comment type="caution">
    <text evidence="1">The sequence shown here is derived from an EMBL/GenBank/DDBJ whole genome shotgun (WGS) entry which is preliminary data.</text>
</comment>
<organism evidence="1 2">
    <name type="scientific">Methylorubrum suomiense</name>
    <dbReference type="NCBI Taxonomy" id="144191"/>
    <lineage>
        <taxon>Bacteria</taxon>
        <taxon>Pseudomonadati</taxon>
        <taxon>Pseudomonadota</taxon>
        <taxon>Alphaproteobacteria</taxon>
        <taxon>Hyphomicrobiales</taxon>
        <taxon>Methylobacteriaceae</taxon>
        <taxon>Methylorubrum</taxon>
    </lineage>
</organism>
<dbReference type="EMBL" id="BPRE01000012">
    <property type="protein sequence ID" value="GJE77106.1"/>
    <property type="molecule type" value="Genomic_DNA"/>
</dbReference>
<accession>A0ABQ4UY38</accession>
<reference evidence="1" key="2">
    <citation type="submission" date="2021-08" db="EMBL/GenBank/DDBJ databases">
        <authorList>
            <person name="Tani A."/>
            <person name="Ola A."/>
            <person name="Ogura Y."/>
            <person name="Katsura K."/>
            <person name="Hayashi T."/>
        </authorList>
    </citation>
    <scope>NUCLEOTIDE SEQUENCE</scope>
    <source>
        <strain evidence="1">DSM 14458</strain>
    </source>
</reference>
<protein>
    <submittedName>
        <fullName evidence="1">Uncharacterized protein</fullName>
    </submittedName>
</protein>
<dbReference type="SUPFAM" id="SSF51120">
    <property type="entry name" value="beta-Roll"/>
    <property type="match status" value="1"/>
</dbReference>
<dbReference type="Gene3D" id="3.90.930.1">
    <property type="match status" value="1"/>
</dbReference>